<dbReference type="Pfam" id="PF00534">
    <property type="entry name" value="Glycos_transf_1"/>
    <property type="match status" value="1"/>
</dbReference>
<feature type="domain" description="Glycosyl transferase family 1" evidence="1">
    <location>
        <begin position="204"/>
        <end position="355"/>
    </location>
</feature>
<keyword evidence="3" id="KW-0808">Transferase</keyword>
<dbReference type="InterPro" id="IPR050194">
    <property type="entry name" value="Glycosyltransferase_grp1"/>
</dbReference>
<reference evidence="4" key="1">
    <citation type="journal article" date="2015" name="MBio">
        <title>Genome-Resolved Metagenomic Analysis Reveals Roles for Candidate Phyla and Other Microbial Community Members in Biogeochemical Transformations in Oil Reservoirs.</title>
        <authorList>
            <person name="Hu P."/>
            <person name="Tom L."/>
            <person name="Singh A."/>
            <person name="Thomas B.C."/>
            <person name="Baker B.J."/>
            <person name="Piceno Y.M."/>
            <person name="Andersen G.L."/>
            <person name="Banfield J.F."/>
        </authorList>
    </citation>
    <scope>NUCLEOTIDE SEQUENCE [LARGE SCALE GENOMIC DNA]</scope>
</reference>
<dbReference type="PANTHER" id="PTHR45947">
    <property type="entry name" value="SULFOQUINOVOSYL TRANSFERASE SQD2"/>
    <property type="match status" value="1"/>
</dbReference>
<evidence type="ECO:0000259" key="2">
    <source>
        <dbReference type="Pfam" id="PF13439"/>
    </source>
</evidence>
<dbReference type="PANTHER" id="PTHR45947:SF3">
    <property type="entry name" value="SULFOQUINOVOSYL TRANSFERASE SQD2"/>
    <property type="match status" value="1"/>
</dbReference>
<sequence length="378" mass="42021">MVVEGSMKILQTPARFHPFIGGVENCVYDLSRELVKLGHEVTVLCANEPKSEKEEVLDGIRVLRVPYIGKIANTNITPRLPIEILKEDFDLVHAHLPTPWSSDWSAIASVAKRKPLVLTYYNDIVGEGHLDGIARIYNKFNLKFVLKRASKIIIIQPDYIRSSPYLKDFADKVETIPVGVNLEKFRPDGMATNGKTLFFLSILDSYHRYKGLDDLLRALVLVKRAVPDVGLVVGGDGELLSHYKSLCDSLGLNENVDFIGFVPEEMVTKCYNRCDIFVLPSISRAQEGFGMVALEAMACGKPVICSDVVGVAEDLGSFGAGLTVEPSNTEEMAEAISRLLMNRSLARRMGDAGRRLAEERYGWRAIAERIEKVYDGLV</sequence>
<dbReference type="CDD" id="cd03801">
    <property type="entry name" value="GT4_PimA-like"/>
    <property type="match status" value="1"/>
</dbReference>
<dbReference type="InterPro" id="IPR028098">
    <property type="entry name" value="Glyco_trans_4-like_N"/>
</dbReference>
<dbReference type="EMBL" id="LGHB01000042">
    <property type="protein sequence ID" value="KUK94846.1"/>
    <property type="molecule type" value="Genomic_DNA"/>
</dbReference>
<dbReference type="InterPro" id="IPR001296">
    <property type="entry name" value="Glyco_trans_1"/>
</dbReference>
<evidence type="ECO:0000259" key="1">
    <source>
        <dbReference type="Pfam" id="PF00534"/>
    </source>
</evidence>
<protein>
    <submittedName>
        <fullName evidence="3">Group 1 glycosyl transferase</fullName>
    </submittedName>
</protein>
<dbReference type="GO" id="GO:0016757">
    <property type="term" value="F:glycosyltransferase activity"/>
    <property type="evidence" value="ECO:0007669"/>
    <property type="project" value="InterPro"/>
</dbReference>
<dbReference type="Gene3D" id="3.40.50.2000">
    <property type="entry name" value="Glycogen Phosphorylase B"/>
    <property type="match status" value="2"/>
</dbReference>
<dbReference type="SUPFAM" id="SSF53756">
    <property type="entry name" value="UDP-Glycosyltransferase/glycogen phosphorylase"/>
    <property type="match status" value="1"/>
</dbReference>
<proteinExistence type="predicted"/>
<dbReference type="Pfam" id="PF13439">
    <property type="entry name" value="Glyco_transf_4"/>
    <property type="match status" value="1"/>
</dbReference>
<comment type="caution">
    <text evidence="3">The sequence shown here is derived from an EMBL/GenBank/DDBJ whole genome shotgun (WGS) entry which is preliminary data.</text>
</comment>
<dbReference type="PATRIC" id="fig|301375.6.peg.2006"/>
<evidence type="ECO:0000313" key="3">
    <source>
        <dbReference type="EMBL" id="KUK94846.1"/>
    </source>
</evidence>
<organism evidence="3 4">
    <name type="scientific">Methanothrix harundinacea</name>
    <dbReference type="NCBI Taxonomy" id="301375"/>
    <lineage>
        <taxon>Archaea</taxon>
        <taxon>Methanobacteriati</taxon>
        <taxon>Methanobacteriota</taxon>
        <taxon>Stenosarchaea group</taxon>
        <taxon>Methanomicrobia</taxon>
        <taxon>Methanotrichales</taxon>
        <taxon>Methanotrichaceae</taxon>
        <taxon>Methanothrix</taxon>
    </lineage>
</organism>
<gene>
    <name evidence="3" type="ORF">XE07_2031</name>
</gene>
<accession>A0A101IGN9</accession>
<dbReference type="Proteomes" id="UP000053961">
    <property type="component" value="Unassembled WGS sequence"/>
</dbReference>
<evidence type="ECO:0000313" key="4">
    <source>
        <dbReference type="Proteomes" id="UP000053961"/>
    </source>
</evidence>
<dbReference type="AlphaFoldDB" id="A0A101IGN9"/>
<feature type="domain" description="Glycosyltransferase subfamily 4-like N-terminal" evidence="2">
    <location>
        <begin position="20"/>
        <end position="184"/>
    </location>
</feature>
<name>A0A101IGN9_9EURY</name>